<evidence type="ECO:0000313" key="3">
    <source>
        <dbReference type="Proteomes" id="UP000593579"/>
    </source>
</evidence>
<proteinExistence type="predicted"/>
<feature type="signal peptide" evidence="1">
    <location>
        <begin position="1"/>
        <end position="27"/>
    </location>
</feature>
<evidence type="ECO:0008006" key="4">
    <source>
        <dbReference type="Google" id="ProtNLM"/>
    </source>
</evidence>
<sequence>MIQTSKMLEWRLVAHVILYLFPQATLCCYNQTHNKRNIVVHLEINHPLVPTFLIFILSRQSQQIWRTLKETSPLLV</sequence>
<dbReference type="AlphaFoldDB" id="A0A7J9D0B9"/>
<keyword evidence="1" id="KW-0732">Signal</keyword>
<name>A0A7J9D0B9_GOSGO</name>
<keyword evidence="3" id="KW-1185">Reference proteome</keyword>
<protein>
    <recommendedName>
        <fullName evidence="4">Secreted protein</fullName>
    </recommendedName>
</protein>
<comment type="caution">
    <text evidence="2">The sequence shown here is derived from an EMBL/GenBank/DDBJ whole genome shotgun (WGS) entry which is preliminary data.</text>
</comment>
<evidence type="ECO:0000313" key="2">
    <source>
        <dbReference type="EMBL" id="MBA0754199.1"/>
    </source>
</evidence>
<evidence type="ECO:0000256" key="1">
    <source>
        <dbReference type="SAM" id="SignalP"/>
    </source>
</evidence>
<feature type="chain" id="PRO_5029472202" description="Secreted protein" evidence="1">
    <location>
        <begin position="28"/>
        <end position="76"/>
    </location>
</feature>
<reference evidence="2 3" key="1">
    <citation type="journal article" date="2019" name="Genome Biol. Evol.">
        <title>Insights into the evolution of the New World diploid cottons (Gossypium, subgenus Houzingenia) based on genome sequencing.</title>
        <authorList>
            <person name="Grover C.E."/>
            <person name="Arick M.A. 2nd"/>
            <person name="Thrash A."/>
            <person name="Conover J.L."/>
            <person name="Sanders W.S."/>
            <person name="Peterson D.G."/>
            <person name="Frelichowski J.E."/>
            <person name="Scheffler J.A."/>
            <person name="Scheffler B.E."/>
            <person name="Wendel J.F."/>
        </authorList>
    </citation>
    <scope>NUCLEOTIDE SEQUENCE [LARGE SCALE GENOMIC DNA]</scope>
    <source>
        <strain evidence="2">5</strain>
        <tissue evidence="2">Leaf</tissue>
    </source>
</reference>
<gene>
    <name evidence="2" type="ORF">Gogos_000105</name>
</gene>
<accession>A0A7J9D0B9</accession>
<dbReference type="EMBL" id="JABEZY010260430">
    <property type="protein sequence ID" value="MBA0754199.1"/>
    <property type="molecule type" value="Genomic_DNA"/>
</dbReference>
<organism evidence="2 3">
    <name type="scientific">Gossypium gossypioides</name>
    <name type="common">Mexican cotton</name>
    <name type="synonym">Selera gossypioides</name>
    <dbReference type="NCBI Taxonomy" id="34282"/>
    <lineage>
        <taxon>Eukaryota</taxon>
        <taxon>Viridiplantae</taxon>
        <taxon>Streptophyta</taxon>
        <taxon>Embryophyta</taxon>
        <taxon>Tracheophyta</taxon>
        <taxon>Spermatophyta</taxon>
        <taxon>Magnoliopsida</taxon>
        <taxon>eudicotyledons</taxon>
        <taxon>Gunneridae</taxon>
        <taxon>Pentapetalae</taxon>
        <taxon>rosids</taxon>
        <taxon>malvids</taxon>
        <taxon>Malvales</taxon>
        <taxon>Malvaceae</taxon>
        <taxon>Malvoideae</taxon>
        <taxon>Gossypium</taxon>
    </lineage>
</organism>
<dbReference type="Proteomes" id="UP000593579">
    <property type="component" value="Unassembled WGS sequence"/>
</dbReference>
<dbReference type="OrthoDB" id="971143at2759"/>